<evidence type="ECO:0000313" key="2">
    <source>
        <dbReference type="Proteomes" id="UP000060778"/>
    </source>
</evidence>
<dbReference type="STRING" id="940295.EYM_07735"/>
<protein>
    <submittedName>
        <fullName evidence="1">Uncharacterized protein</fullName>
    </submittedName>
</protein>
<dbReference type="Proteomes" id="UP000060778">
    <property type="component" value="Chromosome"/>
</dbReference>
<evidence type="ECO:0000313" key="1">
    <source>
        <dbReference type="EMBL" id="ALU12813.1"/>
    </source>
</evidence>
<accession>A0A0U2MBU5</accession>
<dbReference type="GeneID" id="30680918"/>
<organism evidence="1 2">
    <name type="scientific">Ignicoccus islandicus DSM 13165</name>
    <dbReference type="NCBI Taxonomy" id="940295"/>
    <lineage>
        <taxon>Archaea</taxon>
        <taxon>Thermoproteota</taxon>
        <taxon>Thermoprotei</taxon>
        <taxon>Desulfurococcales</taxon>
        <taxon>Desulfurococcaceae</taxon>
        <taxon>Ignicoccus</taxon>
    </lineage>
</organism>
<keyword evidence="2" id="KW-1185">Reference proteome</keyword>
<name>A0A0U2MBU5_9CREN</name>
<dbReference type="EMBL" id="CP006867">
    <property type="protein sequence ID" value="ALU12813.1"/>
    <property type="molecule type" value="Genomic_DNA"/>
</dbReference>
<proteinExistence type="predicted"/>
<dbReference type="AlphaFoldDB" id="A0A0U2MBU5"/>
<reference evidence="1 2" key="1">
    <citation type="submission" date="2013-11" db="EMBL/GenBank/DDBJ databases">
        <title>Comparative genomics of Ignicoccus.</title>
        <authorList>
            <person name="Podar M."/>
        </authorList>
    </citation>
    <scope>NUCLEOTIDE SEQUENCE [LARGE SCALE GENOMIC DNA]</scope>
    <source>
        <strain evidence="1 2">DSM 13165</strain>
    </source>
</reference>
<dbReference type="OrthoDB" id="386119at2157"/>
<gene>
    <name evidence="1" type="ORF">EYM_07735</name>
</gene>
<sequence length="251" mass="28715">MVVGIAIGGVSGIVPIILRKSDLKKILVLRNCKYKEVKWARKVLPTIFEVNPSTVISKKESLEGQLASKGFTVYVQCMKSPWKLVLEDFERFLNGERIIVGDVSCIGSFFPSRCQPSALGLAVIDGREGELVTLRLGKPPSDIICVAQVLKKVSSCLREIMRTDTQSVENVRRIIDYLVAKNPNMMLLEFKRELSNNEKIYVFDLKCFYEKLTYLRDLRDHGPQYLRNLRCELSEGERDQLLEFFRKFVGD</sequence>
<dbReference type="RefSeq" id="WP_075050500.1">
    <property type="nucleotide sequence ID" value="NZ_CP006867.1"/>
</dbReference>
<dbReference type="KEGG" id="iis:EYM_07735"/>